<dbReference type="PANTHER" id="PTHR31310:SF7">
    <property type="entry name" value="PA-PHOSPHATASE RELATED-FAMILY PROTEIN DDB_G0268928"/>
    <property type="match status" value="1"/>
</dbReference>
<evidence type="ECO:0000256" key="5">
    <source>
        <dbReference type="SAM" id="MobiDB-lite"/>
    </source>
</evidence>
<feature type="domain" description="Inositolphosphotransferase Aur1/Ipt1" evidence="7">
    <location>
        <begin position="343"/>
        <end position="384"/>
    </location>
</feature>
<keyword evidence="4 6" id="KW-0472">Membrane</keyword>
<feature type="transmembrane region" description="Helical" evidence="6">
    <location>
        <begin position="114"/>
        <end position="131"/>
    </location>
</feature>
<dbReference type="Pfam" id="PF14378">
    <property type="entry name" value="PAP2_3"/>
    <property type="match status" value="3"/>
</dbReference>
<evidence type="ECO:0000256" key="1">
    <source>
        <dbReference type="ARBA" id="ARBA00004141"/>
    </source>
</evidence>
<evidence type="ECO:0000256" key="2">
    <source>
        <dbReference type="ARBA" id="ARBA00022692"/>
    </source>
</evidence>
<keyword evidence="9" id="KW-1185">Reference proteome</keyword>
<dbReference type="InterPro" id="IPR026841">
    <property type="entry name" value="Aur1/Ipt1"/>
</dbReference>
<dbReference type="GeneID" id="71983390"/>
<dbReference type="Proteomes" id="UP000756132">
    <property type="component" value="Chromosome 2"/>
</dbReference>
<name>A0A9Q8P5X1_PASFU</name>
<evidence type="ECO:0000313" key="9">
    <source>
        <dbReference type="Proteomes" id="UP000756132"/>
    </source>
</evidence>
<dbReference type="OMA" id="WALRIHK"/>
<dbReference type="OrthoDB" id="2566866at2759"/>
<feature type="domain" description="Inositolphosphotransferase Aur1/Ipt1" evidence="7">
    <location>
        <begin position="227"/>
        <end position="317"/>
    </location>
</feature>
<dbReference type="GO" id="GO:0016020">
    <property type="term" value="C:membrane"/>
    <property type="evidence" value="ECO:0007669"/>
    <property type="project" value="UniProtKB-SubCell"/>
</dbReference>
<feature type="transmembrane region" description="Helical" evidence="6">
    <location>
        <begin position="345"/>
        <end position="363"/>
    </location>
</feature>
<feature type="domain" description="Inositolphosphotransferase Aur1/Ipt1" evidence="7">
    <location>
        <begin position="153"/>
        <end position="207"/>
    </location>
</feature>
<proteinExistence type="predicted"/>
<reference evidence="8" key="1">
    <citation type="submission" date="2021-12" db="EMBL/GenBank/DDBJ databases">
        <authorList>
            <person name="Zaccaron A."/>
            <person name="Stergiopoulos I."/>
        </authorList>
    </citation>
    <scope>NUCLEOTIDE SEQUENCE</scope>
    <source>
        <strain evidence="8">Race5_Kim</strain>
    </source>
</reference>
<reference evidence="8" key="2">
    <citation type="journal article" date="2022" name="Microb. Genom.">
        <title>A chromosome-scale genome assembly of the tomato pathogen Cladosporium fulvum reveals a compartmentalized genome architecture and the presence of a dispensable chromosome.</title>
        <authorList>
            <person name="Zaccaron A.Z."/>
            <person name="Chen L.H."/>
            <person name="Samaras A."/>
            <person name="Stergiopoulos I."/>
        </authorList>
    </citation>
    <scope>NUCLEOTIDE SEQUENCE</scope>
    <source>
        <strain evidence="8">Race5_Kim</strain>
    </source>
</reference>
<feature type="transmembrane region" description="Helical" evidence="6">
    <location>
        <begin position="189"/>
        <end position="209"/>
    </location>
</feature>
<evidence type="ECO:0000256" key="3">
    <source>
        <dbReference type="ARBA" id="ARBA00022989"/>
    </source>
</evidence>
<dbReference type="PANTHER" id="PTHR31310">
    <property type="match status" value="1"/>
</dbReference>
<evidence type="ECO:0000313" key="8">
    <source>
        <dbReference type="EMBL" id="UJO14207.1"/>
    </source>
</evidence>
<feature type="transmembrane region" description="Helical" evidence="6">
    <location>
        <begin position="6"/>
        <end position="23"/>
    </location>
</feature>
<feature type="compositionally biased region" description="Low complexity" evidence="5">
    <location>
        <begin position="45"/>
        <end position="57"/>
    </location>
</feature>
<sequence length="430" mass="48677">MGIGAFAEPFVVISLLAIGCYVNRETRDPTTMLVSASHKRDDSLESGGSSPSSEAGLLSPLDRPIHDAAARTDFQGHHVRTIQVFGWRKDLVTVNTRQFASRWFSRLIVHRKPFIVEVLYWALIYWVYQLARAFSAYTLVEETVDVARRHALQVIHLEQTLGIFWEPAIQQFFLRYPTLMHWINRTYSFVHIPATITYLIWLYYLTITVNRTSYAETRERSPAGPVLYQARRRMMAMCNLIAFVVFTAWPCMPPRLLSDPSYEGDDAQEAKSFGFVDTVHSAEGESSVWTKNKFCNQYAAMPSLHFGYSLLIGLTIAFLPLASDNRRRIGTMYGLRVPSLSLKRIVCLAVGFGYPALILTAIVATANHFILDAVAGAMVCGLAWNAEPLTLNLLPLEDLFFWCIRTHKPSVDVEPMLSLEEKLGDRRSPT</sequence>
<feature type="transmembrane region" description="Helical" evidence="6">
    <location>
        <begin position="306"/>
        <end position="324"/>
    </location>
</feature>
<gene>
    <name evidence="8" type="ORF">CLAFUR5_03512</name>
</gene>
<dbReference type="CDD" id="cd03386">
    <property type="entry name" value="PAP2_Aur1_like"/>
    <property type="match status" value="1"/>
</dbReference>
<comment type="subcellular location">
    <subcellularLocation>
        <location evidence="1">Membrane</location>
        <topology evidence="1">Multi-pass membrane protein</topology>
    </subcellularLocation>
</comment>
<evidence type="ECO:0000256" key="4">
    <source>
        <dbReference type="ARBA" id="ARBA00023136"/>
    </source>
</evidence>
<keyword evidence="2 6" id="KW-0812">Transmembrane</keyword>
<evidence type="ECO:0000259" key="7">
    <source>
        <dbReference type="Pfam" id="PF14378"/>
    </source>
</evidence>
<accession>A0A9Q8P5X1</accession>
<feature type="region of interest" description="Disordered" evidence="5">
    <location>
        <begin position="38"/>
        <end position="57"/>
    </location>
</feature>
<dbReference type="AlphaFoldDB" id="A0A9Q8P5X1"/>
<dbReference type="RefSeq" id="XP_047758573.1">
    <property type="nucleotide sequence ID" value="XM_047902660.1"/>
</dbReference>
<organism evidence="8 9">
    <name type="scientific">Passalora fulva</name>
    <name type="common">Tomato leaf mold</name>
    <name type="synonym">Cladosporium fulvum</name>
    <dbReference type="NCBI Taxonomy" id="5499"/>
    <lineage>
        <taxon>Eukaryota</taxon>
        <taxon>Fungi</taxon>
        <taxon>Dikarya</taxon>
        <taxon>Ascomycota</taxon>
        <taxon>Pezizomycotina</taxon>
        <taxon>Dothideomycetes</taxon>
        <taxon>Dothideomycetidae</taxon>
        <taxon>Mycosphaerellales</taxon>
        <taxon>Mycosphaerellaceae</taxon>
        <taxon>Fulvia</taxon>
    </lineage>
</organism>
<protein>
    <recommendedName>
        <fullName evidence="7">Inositolphosphotransferase Aur1/Ipt1 domain-containing protein</fullName>
    </recommendedName>
</protein>
<dbReference type="EMBL" id="CP090164">
    <property type="protein sequence ID" value="UJO14207.1"/>
    <property type="molecule type" value="Genomic_DNA"/>
</dbReference>
<dbReference type="KEGG" id="ffu:CLAFUR5_03512"/>
<feature type="transmembrane region" description="Helical" evidence="6">
    <location>
        <begin position="230"/>
        <end position="249"/>
    </location>
</feature>
<dbReference type="InterPro" id="IPR052185">
    <property type="entry name" value="IPC_Synthase-Related"/>
</dbReference>
<keyword evidence="3 6" id="KW-1133">Transmembrane helix</keyword>
<evidence type="ECO:0000256" key="6">
    <source>
        <dbReference type="SAM" id="Phobius"/>
    </source>
</evidence>